<evidence type="ECO:0000313" key="2">
    <source>
        <dbReference type="EMBL" id="KIW68009.1"/>
    </source>
</evidence>
<feature type="region of interest" description="Disordered" evidence="1">
    <location>
        <begin position="84"/>
        <end position="103"/>
    </location>
</feature>
<accession>A0A0D2G813</accession>
<evidence type="ECO:0000256" key="1">
    <source>
        <dbReference type="SAM" id="MobiDB-lite"/>
    </source>
</evidence>
<feature type="region of interest" description="Disordered" evidence="1">
    <location>
        <begin position="1"/>
        <end position="22"/>
    </location>
</feature>
<reference evidence="2 3" key="1">
    <citation type="submission" date="2015-01" db="EMBL/GenBank/DDBJ databases">
        <title>The Genome Sequence of Capronia semiimmersa CBS27337.</title>
        <authorList>
            <consortium name="The Broad Institute Genomics Platform"/>
            <person name="Cuomo C."/>
            <person name="de Hoog S."/>
            <person name="Gorbushina A."/>
            <person name="Stielow B."/>
            <person name="Teixiera M."/>
            <person name="Abouelleil A."/>
            <person name="Chapman S.B."/>
            <person name="Priest M."/>
            <person name="Young S.K."/>
            <person name="Wortman J."/>
            <person name="Nusbaum C."/>
            <person name="Birren B."/>
        </authorList>
    </citation>
    <scope>NUCLEOTIDE SEQUENCE [LARGE SCALE GENOMIC DNA]</scope>
    <source>
        <strain evidence="2 3">CBS 27337</strain>
    </source>
</reference>
<proteinExistence type="predicted"/>
<organism evidence="2 3">
    <name type="scientific">Phialophora macrospora</name>
    <dbReference type="NCBI Taxonomy" id="1851006"/>
    <lineage>
        <taxon>Eukaryota</taxon>
        <taxon>Fungi</taxon>
        <taxon>Dikarya</taxon>
        <taxon>Ascomycota</taxon>
        <taxon>Pezizomycotina</taxon>
        <taxon>Eurotiomycetes</taxon>
        <taxon>Chaetothyriomycetidae</taxon>
        <taxon>Chaetothyriales</taxon>
        <taxon>Herpotrichiellaceae</taxon>
        <taxon>Phialophora</taxon>
    </lineage>
</organism>
<dbReference type="EMBL" id="KN846958">
    <property type="protein sequence ID" value="KIW68009.1"/>
    <property type="molecule type" value="Genomic_DNA"/>
</dbReference>
<dbReference type="AlphaFoldDB" id="A0A0D2G813"/>
<dbReference type="HOGENOM" id="CLU_2263421_0_0_1"/>
<name>A0A0D2G813_9EURO</name>
<feature type="compositionally biased region" description="Polar residues" evidence="1">
    <location>
        <begin position="93"/>
        <end position="103"/>
    </location>
</feature>
<gene>
    <name evidence="2" type="ORF">PV04_03985</name>
</gene>
<dbReference type="Proteomes" id="UP000054266">
    <property type="component" value="Unassembled WGS sequence"/>
</dbReference>
<keyword evidence="3" id="KW-1185">Reference proteome</keyword>
<protein>
    <submittedName>
        <fullName evidence="2">Uncharacterized protein</fullName>
    </submittedName>
</protein>
<sequence>MKVSPSLEAKDHLRPSARQARLPICPPHHLHQWSADMDRSRRTPDAQRGCCLVGWGLDSAKRNGHEILTRRVSMGNLAVSSVPNKDHKRSLVPRSSTEIRWTR</sequence>
<evidence type="ECO:0000313" key="3">
    <source>
        <dbReference type="Proteomes" id="UP000054266"/>
    </source>
</evidence>